<dbReference type="Pfam" id="PF01637">
    <property type="entry name" value="ATPase_2"/>
    <property type="match status" value="1"/>
</dbReference>
<dbReference type="CDD" id="cd00090">
    <property type="entry name" value="HTH_ARSR"/>
    <property type="match status" value="1"/>
</dbReference>
<evidence type="ECO:0000313" key="2">
    <source>
        <dbReference type="EMBL" id="MQN78286.1"/>
    </source>
</evidence>
<feature type="domain" description="ATPase" evidence="1">
    <location>
        <begin position="9"/>
        <end position="215"/>
    </location>
</feature>
<dbReference type="Gene3D" id="3.40.50.300">
    <property type="entry name" value="P-loop containing nucleotide triphosphate hydrolases"/>
    <property type="match status" value="1"/>
</dbReference>
<accession>A0AA90UTI7</accession>
<evidence type="ECO:0000259" key="1">
    <source>
        <dbReference type="Pfam" id="PF01637"/>
    </source>
</evidence>
<dbReference type="InterPro" id="IPR011579">
    <property type="entry name" value="ATPase_dom"/>
</dbReference>
<protein>
    <submittedName>
        <fullName evidence="2">AAA family ATPase</fullName>
    </submittedName>
</protein>
<dbReference type="RefSeq" id="WP_153093144.1">
    <property type="nucleotide sequence ID" value="NZ_VZBZ01000135.1"/>
</dbReference>
<dbReference type="EMBL" id="VZBZ01000135">
    <property type="protein sequence ID" value="MQN78286.1"/>
    <property type="molecule type" value="Genomic_DNA"/>
</dbReference>
<dbReference type="SUPFAM" id="SSF52540">
    <property type="entry name" value="P-loop containing nucleoside triphosphate hydrolases"/>
    <property type="match status" value="1"/>
</dbReference>
<gene>
    <name evidence="2" type="ORF">F7D71_10575</name>
</gene>
<dbReference type="InterPro" id="IPR011991">
    <property type="entry name" value="ArsR-like_HTH"/>
</dbReference>
<reference evidence="3" key="1">
    <citation type="submission" date="2019-09" db="EMBL/GenBank/DDBJ databases">
        <title>Distinct polysaccharide growth profiles of human intestinal Prevotella copri isolates.</title>
        <authorList>
            <person name="Fehlner-Peach H."/>
            <person name="Magnabosco C."/>
            <person name="Raghavan V."/>
            <person name="Scher J.U."/>
            <person name="Tett A."/>
            <person name="Cox L.M."/>
            <person name="Gottsegen C."/>
            <person name="Watters A."/>
            <person name="Wiltshire- Gordon J.D."/>
            <person name="Segata N."/>
            <person name="Bonneau R."/>
            <person name="Littman D.R."/>
        </authorList>
    </citation>
    <scope>NUCLEOTIDE SEQUENCE [LARGE SCALE GENOMIC DNA]</scope>
    <source>
        <strain evidence="3">BU41712</strain>
    </source>
</reference>
<dbReference type="AlphaFoldDB" id="A0AA90UTI7"/>
<dbReference type="PANTHER" id="PTHR34704:SF1">
    <property type="entry name" value="ATPASE"/>
    <property type="match status" value="1"/>
</dbReference>
<dbReference type="InterPro" id="IPR027417">
    <property type="entry name" value="P-loop_NTPase"/>
</dbReference>
<evidence type="ECO:0000313" key="3">
    <source>
        <dbReference type="Proteomes" id="UP000423156"/>
    </source>
</evidence>
<proteinExistence type="predicted"/>
<dbReference type="InterPro" id="IPR036390">
    <property type="entry name" value="WH_DNA-bd_sf"/>
</dbReference>
<organism evidence="2 3">
    <name type="scientific">Segatella copri</name>
    <dbReference type="NCBI Taxonomy" id="165179"/>
    <lineage>
        <taxon>Bacteria</taxon>
        <taxon>Pseudomonadati</taxon>
        <taxon>Bacteroidota</taxon>
        <taxon>Bacteroidia</taxon>
        <taxon>Bacteroidales</taxon>
        <taxon>Prevotellaceae</taxon>
        <taxon>Segatella</taxon>
    </lineage>
</organism>
<name>A0AA90UTI7_9BACT</name>
<dbReference type="PANTHER" id="PTHR34704">
    <property type="entry name" value="ATPASE"/>
    <property type="match status" value="1"/>
</dbReference>
<sequence length="480" mass="55919">MKADLIIGRDKEKAELQRCIDSDRSELVIVYGRRRVGKTYLVDEFFGRKYDFTFVGGHNLPQRTQLRSFAKALKHAMGETSARKLSDWFDAFDVLEEYLSSLPEDRKKIIFVDEMPWIDSLRSDFTPAFENFWNGWAARRRDIVFIASGSATSWMVDKLIENQGGLHARITCQIYLRPFTLYETELYLKSRGCSWDRFQIAQCYMFFGGIPFYLSLIDPSLSLVQNVDVLCFNKGGALRQEFDELYGALFTHADNYIKVVRLLANHKGGMTNAEIAKAAKLDGKKLCQILKNLERCDFIMKFRYYGKKTQNRLYKLTDFYTLFYLKYIEPNIDSFDEQWWSKHYLSHSVEAWQGLTFELLCLFHISQIRKALNIGGVASEAYIWFDKADKTKNQRGAQIDLIIERADRVINLCEMKFSQAQYKISADYEIKLRNRMELFRDRTHCTKSLVNTFVTTFGVANGIHSSIVNSEVTLDNLFQE</sequence>
<dbReference type="SUPFAM" id="SSF46785">
    <property type="entry name" value="Winged helix' DNA-binding domain"/>
    <property type="match status" value="1"/>
</dbReference>
<dbReference type="GO" id="GO:0005524">
    <property type="term" value="F:ATP binding"/>
    <property type="evidence" value="ECO:0007669"/>
    <property type="project" value="InterPro"/>
</dbReference>
<dbReference type="GO" id="GO:0006355">
    <property type="term" value="P:regulation of DNA-templated transcription"/>
    <property type="evidence" value="ECO:0007669"/>
    <property type="project" value="UniProtKB-ARBA"/>
</dbReference>
<comment type="caution">
    <text evidence="2">The sequence shown here is derived from an EMBL/GenBank/DDBJ whole genome shotgun (WGS) entry which is preliminary data.</text>
</comment>
<dbReference type="Proteomes" id="UP000423156">
    <property type="component" value="Unassembled WGS sequence"/>
</dbReference>